<sequence>MPSLVFFGLVYMVPLTVFTTYGIVTQITGGRVPLAYVITLIAMVFTARSYAKMAAVLPFAGSAYTYTQKTFGAGIGFVAGWALLLDYLFLPMINYLVIGIYLNAALPMVPSWVFVVAAIVLVTGLNIIGIVSVARANIVIIAAQGIFILTFAVLSAATISGAGTVDLAAPFTGDGTTEGLGPVMAGAAILCLSFLGFDAVSTLSEEAKDPKRTVPRAIVIATVTGGLIYILLSFIAQLVFPSNAFTDPESGSLDVMAAAGGQFLTIFFTAAYVAGASGSALTSQASVARILYAMGRDGVLPRGFFGRLSKRFLTPVFATVTVGVISLLALAVDLTFISEMVSFGALMAFSAVNLAVIKHYFIDGKRRGGAAVLSYVILPGIGFGLTVWLWTSLSPRTLIIGLVWLALGVTYLAFVTRGFRRPTPSLDLKE</sequence>
<evidence type="ECO:0000256" key="6">
    <source>
        <dbReference type="SAM" id="Phobius"/>
    </source>
</evidence>
<dbReference type="InterPro" id="IPR050367">
    <property type="entry name" value="APC_superfamily"/>
</dbReference>
<feature type="transmembrane region" description="Helical" evidence="6">
    <location>
        <begin position="71"/>
        <end position="90"/>
    </location>
</feature>
<evidence type="ECO:0000256" key="2">
    <source>
        <dbReference type="ARBA" id="ARBA00022475"/>
    </source>
</evidence>
<evidence type="ECO:0000313" key="7">
    <source>
        <dbReference type="EMBL" id="GAA5340349.1"/>
    </source>
</evidence>
<feature type="transmembrane region" description="Helical" evidence="6">
    <location>
        <begin position="397"/>
        <end position="415"/>
    </location>
</feature>
<evidence type="ECO:0000256" key="4">
    <source>
        <dbReference type="ARBA" id="ARBA00022989"/>
    </source>
</evidence>
<dbReference type="Proteomes" id="UP001498935">
    <property type="component" value="Unassembled WGS sequence"/>
</dbReference>
<gene>
    <name evidence="7" type="ORF">KACC15558_13890</name>
</gene>
<feature type="transmembrane region" description="Helical" evidence="6">
    <location>
        <begin position="138"/>
        <end position="159"/>
    </location>
</feature>
<feature type="transmembrane region" description="Helical" evidence="6">
    <location>
        <begin position="369"/>
        <end position="391"/>
    </location>
</feature>
<protein>
    <submittedName>
        <fullName evidence="7">Amino acid permease</fullName>
    </submittedName>
</protein>
<name>A0ABP9TZQ3_9MICO</name>
<dbReference type="Gene3D" id="1.20.1740.10">
    <property type="entry name" value="Amino acid/polyamine transporter I"/>
    <property type="match status" value="1"/>
</dbReference>
<feature type="transmembrane region" description="Helical" evidence="6">
    <location>
        <begin position="336"/>
        <end position="357"/>
    </location>
</feature>
<dbReference type="PANTHER" id="PTHR42770">
    <property type="entry name" value="AMINO ACID TRANSPORTER-RELATED"/>
    <property type="match status" value="1"/>
</dbReference>
<accession>A0ABP9TZQ3</accession>
<evidence type="ECO:0000256" key="3">
    <source>
        <dbReference type="ARBA" id="ARBA00022692"/>
    </source>
</evidence>
<feature type="transmembrane region" description="Helical" evidence="6">
    <location>
        <begin position="260"/>
        <end position="281"/>
    </location>
</feature>
<dbReference type="InterPro" id="IPR002293">
    <property type="entry name" value="AA/rel_permease1"/>
</dbReference>
<evidence type="ECO:0000256" key="1">
    <source>
        <dbReference type="ARBA" id="ARBA00004651"/>
    </source>
</evidence>
<organism evidence="7 8">
    <name type="scientific">Brevibacterium ammoniilyticum</name>
    <dbReference type="NCBI Taxonomy" id="1046555"/>
    <lineage>
        <taxon>Bacteria</taxon>
        <taxon>Bacillati</taxon>
        <taxon>Actinomycetota</taxon>
        <taxon>Actinomycetes</taxon>
        <taxon>Micrococcales</taxon>
        <taxon>Brevibacteriaceae</taxon>
        <taxon>Brevibacterium</taxon>
    </lineage>
</organism>
<proteinExistence type="predicted"/>
<comment type="caution">
    <text evidence="7">The sequence shown here is derived from an EMBL/GenBank/DDBJ whole genome shotgun (WGS) entry which is preliminary data.</text>
</comment>
<reference evidence="7 8" key="1">
    <citation type="submission" date="2024-02" db="EMBL/GenBank/DDBJ databases">
        <title>Characterization of antibiotic resistant novel bacterial strains and their environmental applications.</title>
        <authorList>
            <person name="Manzoor S."/>
            <person name="Abbas S."/>
            <person name="Arshad M."/>
            <person name="Li W.J."/>
            <person name="Ahmed I."/>
        </authorList>
    </citation>
    <scope>NUCLEOTIDE SEQUENCE [LARGE SCALE GENOMIC DNA]</scope>
    <source>
        <strain evidence="7 8">KACC 15558</strain>
    </source>
</reference>
<feature type="transmembrane region" description="Helical" evidence="6">
    <location>
        <begin position="32"/>
        <end position="51"/>
    </location>
</feature>
<evidence type="ECO:0000256" key="5">
    <source>
        <dbReference type="ARBA" id="ARBA00023136"/>
    </source>
</evidence>
<feature type="transmembrane region" description="Helical" evidence="6">
    <location>
        <begin position="110"/>
        <end position="131"/>
    </location>
</feature>
<comment type="subcellular location">
    <subcellularLocation>
        <location evidence="1">Cell membrane</location>
        <topology evidence="1">Multi-pass membrane protein</topology>
    </subcellularLocation>
</comment>
<feature type="transmembrane region" description="Helical" evidence="6">
    <location>
        <begin position="179"/>
        <end position="197"/>
    </location>
</feature>
<keyword evidence="3 6" id="KW-0812">Transmembrane</keyword>
<keyword evidence="8" id="KW-1185">Reference proteome</keyword>
<feature type="transmembrane region" description="Helical" evidence="6">
    <location>
        <begin position="312"/>
        <end position="330"/>
    </location>
</feature>
<dbReference type="PIRSF" id="PIRSF006060">
    <property type="entry name" value="AA_transporter"/>
    <property type="match status" value="1"/>
</dbReference>
<keyword evidence="2" id="KW-1003">Cell membrane</keyword>
<keyword evidence="4 6" id="KW-1133">Transmembrane helix</keyword>
<feature type="transmembrane region" description="Helical" evidence="6">
    <location>
        <begin position="218"/>
        <end position="240"/>
    </location>
</feature>
<dbReference type="EMBL" id="BAABNP010000004">
    <property type="protein sequence ID" value="GAA5340349.1"/>
    <property type="molecule type" value="Genomic_DNA"/>
</dbReference>
<dbReference type="Pfam" id="PF13520">
    <property type="entry name" value="AA_permease_2"/>
    <property type="match status" value="1"/>
</dbReference>
<evidence type="ECO:0000313" key="8">
    <source>
        <dbReference type="Proteomes" id="UP001498935"/>
    </source>
</evidence>
<keyword evidence="5 6" id="KW-0472">Membrane</keyword>
<dbReference type="PANTHER" id="PTHR42770:SF8">
    <property type="entry name" value="PUTRESCINE IMPORTER PUUP"/>
    <property type="match status" value="1"/>
</dbReference>